<organism evidence="1 2">
    <name type="scientific">Oidiodendron maius (strain Zn)</name>
    <dbReference type="NCBI Taxonomy" id="913774"/>
    <lineage>
        <taxon>Eukaryota</taxon>
        <taxon>Fungi</taxon>
        <taxon>Dikarya</taxon>
        <taxon>Ascomycota</taxon>
        <taxon>Pezizomycotina</taxon>
        <taxon>Leotiomycetes</taxon>
        <taxon>Leotiomycetes incertae sedis</taxon>
        <taxon>Myxotrichaceae</taxon>
        <taxon>Oidiodendron</taxon>
    </lineage>
</organism>
<dbReference type="PANTHER" id="PTHR40128">
    <property type="entry name" value="EXPRESSED PROTEIN"/>
    <property type="match status" value="1"/>
</dbReference>
<name>A0A0C3DBQ2_OIDMZ</name>
<dbReference type="AlphaFoldDB" id="A0A0C3DBQ2"/>
<reference evidence="2" key="2">
    <citation type="submission" date="2015-01" db="EMBL/GenBank/DDBJ databases">
        <title>Evolutionary Origins and Diversification of the Mycorrhizal Mutualists.</title>
        <authorList>
            <consortium name="DOE Joint Genome Institute"/>
            <consortium name="Mycorrhizal Genomics Consortium"/>
            <person name="Kohler A."/>
            <person name="Kuo A."/>
            <person name="Nagy L.G."/>
            <person name="Floudas D."/>
            <person name="Copeland A."/>
            <person name="Barry K.W."/>
            <person name="Cichocki N."/>
            <person name="Veneault-Fourrey C."/>
            <person name="LaButti K."/>
            <person name="Lindquist E.A."/>
            <person name="Lipzen A."/>
            <person name="Lundell T."/>
            <person name="Morin E."/>
            <person name="Murat C."/>
            <person name="Riley R."/>
            <person name="Ohm R."/>
            <person name="Sun H."/>
            <person name="Tunlid A."/>
            <person name="Henrissat B."/>
            <person name="Grigoriev I.V."/>
            <person name="Hibbett D.S."/>
            <person name="Martin F."/>
        </authorList>
    </citation>
    <scope>NUCLEOTIDE SEQUENCE [LARGE SCALE GENOMIC DNA]</scope>
    <source>
        <strain evidence="2">Zn</strain>
    </source>
</reference>
<dbReference type="SUPFAM" id="SSF51197">
    <property type="entry name" value="Clavaminate synthase-like"/>
    <property type="match status" value="1"/>
</dbReference>
<accession>A0A0C3DBQ2</accession>
<evidence type="ECO:0000313" key="1">
    <source>
        <dbReference type="EMBL" id="KIN08769.1"/>
    </source>
</evidence>
<dbReference type="STRING" id="913774.A0A0C3DBQ2"/>
<evidence type="ECO:0000313" key="2">
    <source>
        <dbReference type="Proteomes" id="UP000054321"/>
    </source>
</evidence>
<dbReference type="Gene3D" id="2.60.120.620">
    <property type="entry name" value="q2cbj1_9rhob like domain"/>
    <property type="match status" value="1"/>
</dbReference>
<protein>
    <submittedName>
        <fullName evidence="1">Uncharacterized protein</fullName>
    </submittedName>
</protein>
<keyword evidence="2" id="KW-1185">Reference proteome</keyword>
<gene>
    <name evidence="1" type="ORF">OIDMADRAFT_141071</name>
</gene>
<dbReference type="HOGENOM" id="CLU_1240449_0_0_1"/>
<reference evidence="1 2" key="1">
    <citation type="submission" date="2014-04" db="EMBL/GenBank/DDBJ databases">
        <authorList>
            <consortium name="DOE Joint Genome Institute"/>
            <person name="Kuo A."/>
            <person name="Martino E."/>
            <person name="Perotto S."/>
            <person name="Kohler A."/>
            <person name="Nagy L.G."/>
            <person name="Floudas D."/>
            <person name="Copeland A."/>
            <person name="Barry K.W."/>
            <person name="Cichocki N."/>
            <person name="Veneault-Fourrey C."/>
            <person name="LaButti K."/>
            <person name="Lindquist E.A."/>
            <person name="Lipzen A."/>
            <person name="Lundell T."/>
            <person name="Morin E."/>
            <person name="Murat C."/>
            <person name="Sun H."/>
            <person name="Tunlid A."/>
            <person name="Henrissat B."/>
            <person name="Grigoriev I.V."/>
            <person name="Hibbett D.S."/>
            <person name="Martin F."/>
            <person name="Nordberg H.P."/>
            <person name="Cantor M.N."/>
            <person name="Hua S.X."/>
        </authorList>
    </citation>
    <scope>NUCLEOTIDE SEQUENCE [LARGE SCALE GENOMIC DNA]</scope>
    <source>
        <strain evidence="1 2">Zn</strain>
    </source>
</reference>
<dbReference type="PANTHER" id="PTHR40128:SF1">
    <property type="entry name" value="PHYTANOYL-COA HYDROXYLASE"/>
    <property type="match status" value="1"/>
</dbReference>
<sequence>MSITTGAMTTSHLNKEIKMADGRLQLHQVGLLRPSDPGLPIETLRERFKEDNYLFLKGLLPREHALKACEAYFRFLSPSKVLKPGTSPVDGIFNPNNDLSNFGGLSSRQADMHKLKGKQAALFSDLTVRAHTEKWYTDEFCQHPNVIDFAAKLTEWNDVRQFKRSLFRCNIPNSEPIGVHYDQIFLRQGDTTNITAWCVMGDIKIDGGGLMYLEKNSCIDRQC</sequence>
<dbReference type="EMBL" id="KN832870">
    <property type="protein sequence ID" value="KIN08769.1"/>
    <property type="molecule type" value="Genomic_DNA"/>
</dbReference>
<dbReference type="OrthoDB" id="2328924at2759"/>
<dbReference type="InParanoid" id="A0A0C3DBQ2"/>
<proteinExistence type="predicted"/>
<dbReference type="Proteomes" id="UP000054321">
    <property type="component" value="Unassembled WGS sequence"/>
</dbReference>